<gene>
    <name evidence="6" type="ORF">BDN70DRAFT_898483</name>
</gene>
<dbReference type="EMBL" id="MU155349">
    <property type="protein sequence ID" value="KAF9475069.1"/>
    <property type="molecule type" value="Genomic_DNA"/>
</dbReference>
<dbReference type="GO" id="GO:0005730">
    <property type="term" value="C:nucleolus"/>
    <property type="evidence" value="ECO:0007669"/>
    <property type="project" value="UniProtKB-SubCell"/>
</dbReference>
<dbReference type="PANTHER" id="PTHR21008:SF1">
    <property type="entry name" value="25S RRNA (ADENINE(2142)-N(1))-METHYLTRANSFERASE"/>
    <property type="match status" value="1"/>
</dbReference>
<evidence type="ECO:0000256" key="5">
    <source>
        <dbReference type="SAM" id="MobiDB-lite"/>
    </source>
</evidence>
<dbReference type="HAMAP" id="MF_03044">
    <property type="entry name" value="BMT2"/>
    <property type="match status" value="1"/>
</dbReference>
<comment type="subcellular location">
    <subcellularLocation>
        <location evidence="4">Nucleus</location>
        <location evidence="4">Nucleolus</location>
    </subcellularLocation>
</comment>
<feature type="binding site" evidence="4">
    <location>
        <position position="139"/>
    </location>
    <ligand>
        <name>S-adenosyl-L-methionine</name>
        <dbReference type="ChEBI" id="CHEBI:59789"/>
    </ligand>
</feature>
<accession>A0A9P5YTB3</accession>
<dbReference type="GO" id="GO:0016433">
    <property type="term" value="F:rRNA (adenine) methyltransferase activity"/>
    <property type="evidence" value="ECO:0007669"/>
    <property type="project" value="UniProtKB-UniRule"/>
</dbReference>
<dbReference type="InterPro" id="IPR021867">
    <property type="entry name" value="Bmt2/SAMTOR"/>
</dbReference>
<dbReference type="AlphaFoldDB" id="A0A9P5YTB3"/>
<name>A0A9P5YTB3_9AGAR</name>
<comment type="caution">
    <text evidence="6">The sequence shown here is derived from an EMBL/GenBank/DDBJ whole genome shotgun (WGS) entry which is preliminary data.</text>
</comment>
<proteinExistence type="inferred from homology"/>
<dbReference type="Pfam" id="PF11968">
    <property type="entry name" value="Bmt2"/>
    <property type="match status" value="1"/>
</dbReference>
<dbReference type="InterPro" id="IPR029063">
    <property type="entry name" value="SAM-dependent_MTases_sf"/>
</dbReference>
<evidence type="ECO:0000256" key="3">
    <source>
        <dbReference type="ARBA" id="ARBA00022691"/>
    </source>
</evidence>
<evidence type="ECO:0000256" key="4">
    <source>
        <dbReference type="HAMAP-Rule" id="MF_03044"/>
    </source>
</evidence>
<keyword evidence="1 4" id="KW-0489">Methyltransferase</keyword>
<dbReference type="SUPFAM" id="SSF53335">
    <property type="entry name" value="S-adenosyl-L-methionine-dependent methyltransferases"/>
    <property type="match status" value="1"/>
</dbReference>
<dbReference type="EC" id="2.1.1.-" evidence="4"/>
<keyword evidence="3 4" id="KW-0949">S-adenosyl-L-methionine</keyword>
<protein>
    <recommendedName>
        <fullName evidence="4">25S rRNA adenine-N(1) methyltransferase</fullName>
        <ecNumber evidence="4">2.1.1.-</ecNumber>
    </recommendedName>
</protein>
<evidence type="ECO:0000313" key="6">
    <source>
        <dbReference type="EMBL" id="KAF9475069.1"/>
    </source>
</evidence>
<dbReference type="OrthoDB" id="5954793at2759"/>
<comment type="function">
    <text evidence="4">S-adenosyl-L-methionine-dependent methyltransferase that specifically methylates the N(1) position of an adenine present in helix 65 in 25S rRNA.</text>
</comment>
<keyword evidence="7" id="KW-1185">Reference proteome</keyword>
<keyword evidence="4" id="KW-0539">Nucleus</keyword>
<evidence type="ECO:0000256" key="2">
    <source>
        <dbReference type="ARBA" id="ARBA00022679"/>
    </source>
</evidence>
<evidence type="ECO:0000256" key="1">
    <source>
        <dbReference type="ARBA" id="ARBA00022603"/>
    </source>
</evidence>
<feature type="region of interest" description="Disordered" evidence="5">
    <location>
        <begin position="1"/>
        <end position="25"/>
    </location>
</feature>
<dbReference type="PROSITE" id="PS51257">
    <property type="entry name" value="PROKAR_LIPOPROTEIN"/>
    <property type="match status" value="1"/>
</dbReference>
<organism evidence="6 7">
    <name type="scientific">Pholiota conissans</name>
    <dbReference type="NCBI Taxonomy" id="109636"/>
    <lineage>
        <taxon>Eukaryota</taxon>
        <taxon>Fungi</taxon>
        <taxon>Dikarya</taxon>
        <taxon>Basidiomycota</taxon>
        <taxon>Agaricomycotina</taxon>
        <taxon>Agaricomycetes</taxon>
        <taxon>Agaricomycetidae</taxon>
        <taxon>Agaricales</taxon>
        <taxon>Agaricineae</taxon>
        <taxon>Strophariaceae</taxon>
        <taxon>Pholiota</taxon>
    </lineage>
</organism>
<dbReference type="Proteomes" id="UP000807469">
    <property type="component" value="Unassembled WGS sequence"/>
</dbReference>
<comment type="similarity">
    <text evidence="4">Belongs to the BMT2 family.</text>
</comment>
<dbReference type="PANTHER" id="PTHR21008">
    <property type="entry name" value="S-ADENOSYLMETHIONINE SENSOR UPSTREAM OF MTORC1-RELATED"/>
    <property type="match status" value="1"/>
</dbReference>
<sequence>MAKARRRKNSIVTAPPASTSSASVAAQSCRKTIRKYHVLLKKRRQLESQTAHGQVLGLEEIDEQLAALGGLEKYQELSSLGQREERGGGSEKIFIAWMRELDVHRTQEGKEKLRLLEVGALKPDNYKSCLSWIDCMPIDLHSRHPQIVEQDFLNLDINEHKQRWNAISLSLVLNFVPLPNDRATIGRMLRLAHEMLTAEGLLFLALPLPCVANSRYITFDHLKSLMESIGFAEVKERWKRNGKMGYWLYRKTHQPLEYESPRSFTTKVILRTGQRNNFAILLEPATCHT</sequence>
<evidence type="ECO:0000313" key="7">
    <source>
        <dbReference type="Proteomes" id="UP000807469"/>
    </source>
</evidence>
<feature type="compositionally biased region" description="Low complexity" evidence="5">
    <location>
        <begin position="12"/>
        <end position="25"/>
    </location>
</feature>
<keyword evidence="2 4" id="KW-0808">Transferase</keyword>
<feature type="binding site" evidence="4">
    <location>
        <position position="119"/>
    </location>
    <ligand>
        <name>S-adenosyl-L-methionine</name>
        <dbReference type="ChEBI" id="CHEBI:59789"/>
    </ligand>
</feature>
<reference evidence="6" key="1">
    <citation type="submission" date="2020-11" db="EMBL/GenBank/DDBJ databases">
        <authorList>
            <consortium name="DOE Joint Genome Institute"/>
            <person name="Ahrendt S."/>
            <person name="Riley R."/>
            <person name="Andreopoulos W."/>
            <person name="Labutti K."/>
            <person name="Pangilinan J."/>
            <person name="Ruiz-Duenas F.J."/>
            <person name="Barrasa J.M."/>
            <person name="Sanchez-Garcia M."/>
            <person name="Camarero S."/>
            <person name="Miyauchi S."/>
            <person name="Serrano A."/>
            <person name="Linde D."/>
            <person name="Babiker R."/>
            <person name="Drula E."/>
            <person name="Ayuso-Fernandez I."/>
            <person name="Pacheco R."/>
            <person name="Padilla G."/>
            <person name="Ferreira P."/>
            <person name="Barriuso J."/>
            <person name="Kellner H."/>
            <person name="Castanera R."/>
            <person name="Alfaro M."/>
            <person name="Ramirez L."/>
            <person name="Pisabarro A.G."/>
            <person name="Kuo A."/>
            <person name="Tritt A."/>
            <person name="Lipzen A."/>
            <person name="He G."/>
            <person name="Yan M."/>
            <person name="Ng V."/>
            <person name="Cullen D."/>
            <person name="Martin F."/>
            <person name="Rosso M.-N."/>
            <person name="Henrissat B."/>
            <person name="Hibbett D."/>
            <person name="Martinez A.T."/>
            <person name="Grigoriev I.V."/>
        </authorList>
    </citation>
    <scope>NUCLEOTIDE SEQUENCE</scope>
    <source>
        <strain evidence="6">CIRM-BRFM 674</strain>
    </source>
</reference>